<evidence type="ECO:0000313" key="2">
    <source>
        <dbReference type="EMBL" id="KAF2124228.1"/>
    </source>
</evidence>
<feature type="region of interest" description="Disordered" evidence="1">
    <location>
        <begin position="1"/>
        <end position="90"/>
    </location>
</feature>
<feature type="region of interest" description="Disordered" evidence="1">
    <location>
        <begin position="107"/>
        <end position="171"/>
    </location>
</feature>
<evidence type="ECO:0000256" key="1">
    <source>
        <dbReference type="SAM" id="MobiDB-lite"/>
    </source>
</evidence>
<reference evidence="2" key="1">
    <citation type="journal article" date="2020" name="Stud. Mycol.">
        <title>101 Dothideomycetes genomes: a test case for predicting lifestyles and emergence of pathogens.</title>
        <authorList>
            <person name="Haridas S."/>
            <person name="Albert R."/>
            <person name="Binder M."/>
            <person name="Bloem J."/>
            <person name="Labutti K."/>
            <person name="Salamov A."/>
            <person name="Andreopoulos B."/>
            <person name="Baker S."/>
            <person name="Barry K."/>
            <person name="Bills G."/>
            <person name="Bluhm B."/>
            <person name="Cannon C."/>
            <person name="Castanera R."/>
            <person name="Culley D."/>
            <person name="Daum C."/>
            <person name="Ezra D."/>
            <person name="Gonzalez J."/>
            <person name="Henrissat B."/>
            <person name="Kuo A."/>
            <person name="Liang C."/>
            <person name="Lipzen A."/>
            <person name="Lutzoni F."/>
            <person name="Magnuson J."/>
            <person name="Mondo S."/>
            <person name="Nolan M."/>
            <person name="Ohm R."/>
            <person name="Pangilinan J."/>
            <person name="Park H.-J."/>
            <person name="Ramirez L."/>
            <person name="Alfaro M."/>
            <person name="Sun H."/>
            <person name="Tritt A."/>
            <person name="Yoshinaga Y."/>
            <person name="Zwiers L.-H."/>
            <person name="Turgeon B."/>
            <person name="Goodwin S."/>
            <person name="Spatafora J."/>
            <person name="Crous P."/>
            <person name="Grigoriev I."/>
        </authorList>
    </citation>
    <scope>NUCLEOTIDE SEQUENCE</scope>
    <source>
        <strain evidence="2">CBS 119687</strain>
    </source>
</reference>
<protein>
    <submittedName>
        <fullName evidence="2">Uncharacterized protein</fullName>
    </submittedName>
</protein>
<dbReference type="EMBL" id="ML977520">
    <property type="protein sequence ID" value="KAF2124228.1"/>
    <property type="molecule type" value="Genomic_DNA"/>
</dbReference>
<sequence>MFPRPRRDNTALPKPLPENTATREYYGVSEDDAPQSIHDDIDYPESSASPGHQSIPSPGDKHTRDNLMLSRDENAPEKTTSPTPSLTASDVVLGADLEDFAAMSKYEAETRGTLSEGERKRVLTEMQEKRRKAREERREKEAKKAEQGEEAQLEKGSQMNMQGSRPSAAEK</sequence>
<feature type="compositionally biased region" description="Polar residues" evidence="1">
    <location>
        <begin position="77"/>
        <end position="88"/>
    </location>
</feature>
<dbReference type="RefSeq" id="XP_033518621.1">
    <property type="nucleotide sequence ID" value="XM_033672094.1"/>
</dbReference>
<feature type="compositionally biased region" description="Basic and acidic residues" evidence="1">
    <location>
        <begin position="107"/>
        <end position="147"/>
    </location>
</feature>
<gene>
    <name evidence="2" type="ORF">P153DRAFT_411878</name>
</gene>
<name>A0A6A6A0K3_9PLEO</name>
<proteinExistence type="predicted"/>
<keyword evidence="3" id="KW-1185">Reference proteome</keyword>
<dbReference type="AlphaFoldDB" id="A0A6A6A0K3"/>
<dbReference type="Proteomes" id="UP000799771">
    <property type="component" value="Unassembled WGS sequence"/>
</dbReference>
<evidence type="ECO:0000313" key="3">
    <source>
        <dbReference type="Proteomes" id="UP000799771"/>
    </source>
</evidence>
<organism evidence="2 3">
    <name type="scientific">Dothidotthia symphoricarpi CBS 119687</name>
    <dbReference type="NCBI Taxonomy" id="1392245"/>
    <lineage>
        <taxon>Eukaryota</taxon>
        <taxon>Fungi</taxon>
        <taxon>Dikarya</taxon>
        <taxon>Ascomycota</taxon>
        <taxon>Pezizomycotina</taxon>
        <taxon>Dothideomycetes</taxon>
        <taxon>Pleosporomycetidae</taxon>
        <taxon>Pleosporales</taxon>
        <taxon>Dothidotthiaceae</taxon>
        <taxon>Dothidotthia</taxon>
    </lineage>
</organism>
<feature type="compositionally biased region" description="Basic and acidic residues" evidence="1">
    <location>
        <begin position="59"/>
        <end position="76"/>
    </location>
</feature>
<accession>A0A6A6A0K3</accession>
<feature type="compositionally biased region" description="Polar residues" evidence="1">
    <location>
        <begin position="46"/>
        <end position="56"/>
    </location>
</feature>
<dbReference type="GeneID" id="54412526"/>